<keyword evidence="7" id="KW-0067">ATP-binding</keyword>
<keyword evidence="4" id="KW-0808">Transferase</keyword>
<evidence type="ECO:0000256" key="8">
    <source>
        <dbReference type="SAM" id="Phobius"/>
    </source>
</evidence>
<keyword evidence="8" id="KW-0472">Membrane</keyword>
<proteinExistence type="predicted"/>
<dbReference type="InterPro" id="IPR011495">
    <property type="entry name" value="Sig_transdc_His_kin_sub2_dim/P"/>
</dbReference>
<evidence type="ECO:0000256" key="2">
    <source>
        <dbReference type="ARBA" id="ARBA00012438"/>
    </source>
</evidence>
<keyword evidence="11" id="KW-1185">Reference proteome</keyword>
<name>A0A1D7V1B7_9LEPT</name>
<dbReference type="PROSITE" id="PS50109">
    <property type="entry name" value="HIS_KIN"/>
    <property type="match status" value="1"/>
</dbReference>
<keyword evidence="3" id="KW-0597">Phosphoprotein</keyword>
<feature type="transmembrane region" description="Helical" evidence="8">
    <location>
        <begin position="76"/>
        <end position="95"/>
    </location>
</feature>
<dbReference type="Gene3D" id="3.30.450.20">
    <property type="entry name" value="PAS domain"/>
    <property type="match status" value="1"/>
</dbReference>
<sequence>MKISAWINGIYKDRDYLTRSRALHFFVFNVSFILLSVSSYLFLWFFKGQFLRFGFLLMTASSVFSLIFLLRKKFEIALRIILVASVCSVTLGWFFPPPSIGLDRVGKSQVLYIFIMIFLYFSDIKKTIIVSLYCLFLIIVDEFYIKEEHDPLFIADRIGLFLMFTVISILAVKTLHGSVQEKNELISEIHHRVRNNLQVLSGLLEIHSSSDKGNLQIILSDFQDRILAISEVHNYLYKSENYFEIDFAEVIEKITVNLLNKLGKQTIQIENETPQTFIRIENAIPCAIIFSELLSNSLKHAFPTEKGAIEISFKKEGNIYSLKVADNGSGIRDSRVWLKPNTAGFTLIQILTKQIRGNFRIFTESGSKSILEFNS</sequence>
<evidence type="ECO:0000256" key="6">
    <source>
        <dbReference type="ARBA" id="ARBA00022777"/>
    </source>
</evidence>
<dbReference type="EMBL" id="CP015217">
    <property type="protein sequence ID" value="AOP35630.1"/>
    <property type="molecule type" value="Genomic_DNA"/>
</dbReference>
<reference evidence="10 11" key="1">
    <citation type="submission" date="2016-04" db="EMBL/GenBank/DDBJ databases">
        <title>Complete genome seqeunce of Leptospira alstonii serovar Room22.</title>
        <authorList>
            <person name="Nally J.E."/>
            <person name="Bayles D.O."/>
            <person name="Hurley D."/>
            <person name="Fanning S."/>
            <person name="McMahon B.J."/>
            <person name="Arent Z."/>
        </authorList>
    </citation>
    <scope>NUCLEOTIDE SEQUENCE [LARGE SCALE GENOMIC DNA]</scope>
    <source>
        <strain evidence="10 11">GWTS #1</strain>
    </source>
</reference>
<organism evidence="10 11">
    <name type="scientific">Leptospira tipperaryensis</name>
    <dbReference type="NCBI Taxonomy" id="2564040"/>
    <lineage>
        <taxon>Bacteria</taxon>
        <taxon>Pseudomonadati</taxon>
        <taxon>Spirochaetota</taxon>
        <taxon>Spirochaetia</taxon>
        <taxon>Leptospirales</taxon>
        <taxon>Leptospiraceae</taxon>
        <taxon>Leptospira</taxon>
    </lineage>
</organism>
<gene>
    <name evidence="10" type="ORF">A0128_18340</name>
</gene>
<evidence type="ECO:0000256" key="3">
    <source>
        <dbReference type="ARBA" id="ARBA00022553"/>
    </source>
</evidence>
<feature type="transmembrane region" description="Helical" evidence="8">
    <location>
        <begin position="128"/>
        <end position="145"/>
    </location>
</feature>
<dbReference type="PANTHER" id="PTHR41523">
    <property type="entry name" value="TWO-COMPONENT SYSTEM SENSOR PROTEIN"/>
    <property type="match status" value="1"/>
</dbReference>
<dbReference type="PANTHER" id="PTHR41523:SF8">
    <property type="entry name" value="ETHYLENE RESPONSE SENSOR PROTEIN"/>
    <property type="match status" value="1"/>
</dbReference>
<evidence type="ECO:0000256" key="7">
    <source>
        <dbReference type="ARBA" id="ARBA00022840"/>
    </source>
</evidence>
<keyword evidence="6 10" id="KW-0418">Kinase</keyword>
<dbReference type="InterPro" id="IPR003594">
    <property type="entry name" value="HATPase_dom"/>
</dbReference>
<dbReference type="OrthoDB" id="9108362at2"/>
<evidence type="ECO:0000313" key="11">
    <source>
        <dbReference type="Proteomes" id="UP000094197"/>
    </source>
</evidence>
<evidence type="ECO:0000259" key="9">
    <source>
        <dbReference type="PROSITE" id="PS50109"/>
    </source>
</evidence>
<dbReference type="Proteomes" id="UP000094197">
    <property type="component" value="Chromosome 1"/>
</dbReference>
<comment type="catalytic activity">
    <reaction evidence="1">
        <text>ATP + protein L-histidine = ADP + protein N-phospho-L-histidine.</text>
        <dbReference type="EC" id="2.7.13.3"/>
    </reaction>
</comment>
<dbReference type="Pfam" id="PF07568">
    <property type="entry name" value="HisKA_2"/>
    <property type="match status" value="1"/>
</dbReference>
<dbReference type="GO" id="GO:0004673">
    <property type="term" value="F:protein histidine kinase activity"/>
    <property type="evidence" value="ECO:0007669"/>
    <property type="project" value="UniProtKB-EC"/>
</dbReference>
<dbReference type="InterPro" id="IPR036890">
    <property type="entry name" value="HATPase_C_sf"/>
</dbReference>
<dbReference type="EC" id="2.7.13.3" evidence="2"/>
<accession>A0A1D7V1B7</accession>
<dbReference type="KEGG" id="laj:A0128_18340"/>
<dbReference type="GO" id="GO:0005524">
    <property type="term" value="F:ATP binding"/>
    <property type="evidence" value="ECO:0007669"/>
    <property type="project" value="UniProtKB-KW"/>
</dbReference>
<dbReference type="Gene3D" id="3.30.565.10">
    <property type="entry name" value="Histidine kinase-like ATPase, C-terminal domain"/>
    <property type="match status" value="1"/>
</dbReference>
<dbReference type="Pfam" id="PF02518">
    <property type="entry name" value="HATPase_c"/>
    <property type="match status" value="1"/>
</dbReference>
<keyword evidence="8" id="KW-1133">Transmembrane helix</keyword>
<dbReference type="InterPro" id="IPR005467">
    <property type="entry name" value="His_kinase_dom"/>
</dbReference>
<evidence type="ECO:0000256" key="1">
    <source>
        <dbReference type="ARBA" id="ARBA00000085"/>
    </source>
</evidence>
<feature type="transmembrane region" description="Helical" evidence="8">
    <location>
        <begin position="50"/>
        <end position="69"/>
    </location>
</feature>
<keyword evidence="8" id="KW-0812">Transmembrane</keyword>
<dbReference type="SUPFAM" id="SSF55874">
    <property type="entry name" value="ATPase domain of HSP90 chaperone/DNA topoisomerase II/histidine kinase"/>
    <property type="match status" value="1"/>
</dbReference>
<feature type="domain" description="Histidine kinase" evidence="9">
    <location>
        <begin position="188"/>
        <end position="375"/>
    </location>
</feature>
<keyword evidence="5" id="KW-0547">Nucleotide-binding</keyword>
<feature type="transmembrane region" description="Helical" evidence="8">
    <location>
        <begin position="151"/>
        <end position="172"/>
    </location>
</feature>
<evidence type="ECO:0000256" key="4">
    <source>
        <dbReference type="ARBA" id="ARBA00022679"/>
    </source>
</evidence>
<dbReference type="RefSeq" id="WP_069608832.1">
    <property type="nucleotide sequence ID" value="NZ_CP015217.1"/>
</dbReference>
<feature type="transmembrane region" description="Helical" evidence="8">
    <location>
        <begin position="21"/>
        <end position="44"/>
    </location>
</feature>
<evidence type="ECO:0000313" key="10">
    <source>
        <dbReference type="EMBL" id="AOP35630.1"/>
    </source>
</evidence>
<dbReference type="AlphaFoldDB" id="A0A1D7V1B7"/>
<protein>
    <recommendedName>
        <fullName evidence="2">histidine kinase</fullName>
        <ecNumber evidence="2">2.7.13.3</ecNumber>
    </recommendedName>
</protein>
<evidence type="ECO:0000256" key="5">
    <source>
        <dbReference type="ARBA" id="ARBA00022741"/>
    </source>
</evidence>